<accession>A0A2T4Z7F1</accession>
<evidence type="ECO:0000313" key="1">
    <source>
        <dbReference type="EMBL" id="PTM57817.1"/>
    </source>
</evidence>
<keyword evidence="2" id="KW-1185">Reference proteome</keyword>
<dbReference type="Proteomes" id="UP000241639">
    <property type="component" value="Unassembled WGS sequence"/>
</dbReference>
<evidence type="ECO:0000313" key="2">
    <source>
        <dbReference type="Proteomes" id="UP000241639"/>
    </source>
</evidence>
<protein>
    <submittedName>
        <fullName evidence="1">Uncharacterized protein</fullName>
    </submittedName>
</protein>
<dbReference type="EMBL" id="PZZP01000001">
    <property type="protein sequence ID" value="PTM57817.1"/>
    <property type="molecule type" value="Genomic_DNA"/>
</dbReference>
<gene>
    <name evidence="1" type="ORF">C8J48_0380</name>
</gene>
<organism evidence="1 2">
    <name type="scientific">Desmospora activa DSM 45169</name>
    <dbReference type="NCBI Taxonomy" id="1121389"/>
    <lineage>
        <taxon>Bacteria</taxon>
        <taxon>Bacillati</taxon>
        <taxon>Bacillota</taxon>
        <taxon>Bacilli</taxon>
        <taxon>Bacillales</taxon>
        <taxon>Thermoactinomycetaceae</taxon>
        <taxon>Desmospora</taxon>
    </lineage>
</organism>
<sequence>MTKAGEGVSSSPAFAVVSPQLFRPSDLLPTFRYTVNKNDPYISSPKDLREICGYNPTSSTIREPFDKHIPL</sequence>
<proteinExistence type="predicted"/>
<comment type="caution">
    <text evidence="1">The sequence shown here is derived from an EMBL/GenBank/DDBJ whole genome shotgun (WGS) entry which is preliminary data.</text>
</comment>
<reference evidence="1 2" key="1">
    <citation type="submission" date="2018-04" db="EMBL/GenBank/DDBJ databases">
        <title>Genomic Encyclopedia of Archaeal and Bacterial Type Strains, Phase II (KMG-II): from individual species to whole genera.</title>
        <authorList>
            <person name="Goeker M."/>
        </authorList>
    </citation>
    <scope>NUCLEOTIDE SEQUENCE [LARGE SCALE GENOMIC DNA]</scope>
    <source>
        <strain evidence="1 2">DSM 45169</strain>
    </source>
</reference>
<name>A0A2T4Z7F1_9BACL</name>
<dbReference type="AlphaFoldDB" id="A0A2T4Z7F1"/>